<dbReference type="GeneID" id="37114601"/>
<dbReference type="SMART" id="SM01287">
    <property type="entry name" value="Rtt106"/>
    <property type="match status" value="1"/>
</dbReference>
<dbReference type="SUPFAM" id="SSF50729">
    <property type="entry name" value="PH domain-like"/>
    <property type="match status" value="1"/>
</dbReference>
<dbReference type="RefSeq" id="XP_025464217.1">
    <property type="nucleotide sequence ID" value="XM_025612458.1"/>
</dbReference>
<evidence type="ECO:0000313" key="7">
    <source>
        <dbReference type="Proteomes" id="UP000246702"/>
    </source>
</evidence>
<proteinExistence type="inferred from homology"/>
<dbReference type="AlphaFoldDB" id="A0A317VPV8"/>
<name>A0A317VPV8_9EURO</name>
<feature type="compositionally biased region" description="Acidic residues" evidence="4">
    <location>
        <begin position="424"/>
        <end position="442"/>
    </location>
</feature>
<dbReference type="Pfam" id="PF08512">
    <property type="entry name" value="Rttp106-like_middle"/>
    <property type="match status" value="1"/>
</dbReference>
<keyword evidence="7" id="KW-1185">Reference proteome</keyword>
<dbReference type="PANTHER" id="PTHR45849:SF3">
    <property type="entry name" value="HISTONE CHAPERONE RTT106"/>
    <property type="match status" value="1"/>
</dbReference>
<comment type="function">
    <text evidence="2">Histones H3 and H4 chaperone involved in the nucleosome formation and heterochromatin silencing. Required for the deposition of H3K56ac-carrying H3-H4 complex onto newly-replicated DNA. Plays a role in the transcriptional regulation of the cell-cycle dependent histone genes by creating a repressive structure at the core histone gene promoter.</text>
</comment>
<feature type="compositionally biased region" description="Acidic residues" evidence="4">
    <location>
        <begin position="449"/>
        <end position="474"/>
    </location>
</feature>
<evidence type="ECO:0000256" key="1">
    <source>
        <dbReference type="ARBA" id="ARBA00006159"/>
    </source>
</evidence>
<dbReference type="GO" id="GO:0042393">
    <property type="term" value="F:histone binding"/>
    <property type="evidence" value="ECO:0007669"/>
    <property type="project" value="TreeGrafter"/>
</dbReference>
<evidence type="ECO:0000259" key="5">
    <source>
        <dbReference type="SMART" id="SM01287"/>
    </source>
</evidence>
<gene>
    <name evidence="6" type="ORF">BO94DRAFT_538275</name>
</gene>
<reference evidence="6 7" key="1">
    <citation type="submission" date="2016-12" db="EMBL/GenBank/DDBJ databases">
        <title>The genomes of Aspergillus section Nigri reveals drivers in fungal speciation.</title>
        <authorList>
            <consortium name="DOE Joint Genome Institute"/>
            <person name="Vesth T.C."/>
            <person name="Nybo J."/>
            <person name="Theobald S."/>
            <person name="Brandl J."/>
            <person name="Frisvad J.C."/>
            <person name="Nielsen K.F."/>
            <person name="Lyhne E.K."/>
            <person name="Kogle M.E."/>
            <person name="Kuo A."/>
            <person name="Riley R."/>
            <person name="Clum A."/>
            <person name="Nolan M."/>
            <person name="Lipzen A."/>
            <person name="Salamov A."/>
            <person name="Henrissat B."/>
            <person name="Wiebenga A."/>
            <person name="De Vries R.P."/>
            <person name="Grigoriev I.V."/>
            <person name="Mortensen U.H."/>
            <person name="Andersen M.R."/>
            <person name="Baker S.E."/>
        </authorList>
    </citation>
    <scope>NUCLEOTIDE SEQUENCE [LARGE SCALE GENOMIC DNA]</scope>
    <source>
        <strain evidence="6 7">CBS 115572</strain>
    </source>
</reference>
<feature type="compositionally biased region" description="Basic and acidic residues" evidence="4">
    <location>
        <begin position="405"/>
        <end position="423"/>
    </location>
</feature>
<evidence type="ECO:0000313" key="6">
    <source>
        <dbReference type="EMBL" id="PWY76404.1"/>
    </source>
</evidence>
<protein>
    <submittedName>
        <fullName evidence="6">Rtt106-domain-containing protein</fullName>
    </submittedName>
</protein>
<dbReference type="InterPro" id="IPR013719">
    <property type="entry name" value="RTT106/SPT16-like_middle_dom"/>
</dbReference>
<sequence>MAFATINSSVPAKIPAIEDAFAAEPALKKRVYDAIGAYGSLRTTSYINLTTPYNSQNDQLTSIPQTAHTPQHVPLFEDIAKYTSSLLARTATGPVRPVEVVSDGPALKKRKLQNGDATNTQSSGDVKADTPLLFYMQDVSFAVPQRKKLTLEVTAGHGFLRARNQTSKEVEFGIQLDKIQHVLCLPVPEKNQRQFNFCIIPQYADGVNSPPEGVTAPEAIVWTVADGPPKAAFSGDGKQLGTNNDETTDKIVQRVLNDNLSQTKVVRPDERQFVSAMPEAHRKGEKAYHVKAFRGSKEGYLFLLSTGILFGFKKPLVFFAFENVDSISYTSVLQRTFNLNVVARPTSSDETQEFEFSMIDQADFAGIDEYIKKHGLQDASLAEARRAKRYNVNGAKAEDDAAAVNEERGAEGESELQKAQRELEDQEDEDEEDYDPGSDSDSDGSGSSSDDDDDQDEEGDMEEDDEEEEGEEDRDLVAQELGSEAEDVPAEEL</sequence>
<evidence type="ECO:0000256" key="4">
    <source>
        <dbReference type="SAM" id="MobiDB-lite"/>
    </source>
</evidence>
<evidence type="ECO:0000256" key="3">
    <source>
        <dbReference type="ARBA" id="ARBA00038654"/>
    </source>
</evidence>
<dbReference type="PANTHER" id="PTHR45849">
    <property type="entry name" value="FACT COMPLEX SUBUNIT SSRP1"/>
    <property type="match status" value="1"/>
</dbReference>
<accession>A0A317VPV8</accession>
<dbReference type="GO" id="GO:0031491">
    <property type="term" value="F:nucleosome binding"/>
    <property type="evidence" value="ECO:0007669"/>
    <property type="project" value="TreeGrafter"/>
</dbReference>
<dbReference type="InterPro" id="IPR050454">
    <property type="entry name" value="RTT106/SSRP1_HistChap/FACT"/>
</dbReference>
<dbReference type="OrthoDB" id="75754at2759"/>
<comment type="subunit">
    <text evidence="3">Interacts with histones H3 and H4.</text>
</comment>
<dbReference type="STRING" id="1450535.A0A317VPV8"/>
<comment type="similarity">
    <text evidence="1">Belongs to the RTT106 family.</text>
</comment>
<comment type="caution">
    <text evidence="6">The sequence shown here is derived from an EMBL/GenBank/DDBJ whole genome shotgun (WGS) entry which is preliminary data.</text>
</comment>
<dbReference type="Gene3D" id="2.30.29.120">
    <property type="match status" value="1"/>
</dbReference>
<dbReference type="EMBL" id="MSFK01000027">
    <property type="protein sequence ID" value="PWY76404.1"/>
    <property type="molecule type" value="Genomic_DNA"/>
</dbReference>
<feature type="domain" description="Histone chaperone RTT106/FACT complex subunit SPT16-like middle" evidence="5">
    <location>
        <begin position="287"/>
        <end position="381"/>
    </location>
</feature>
<organism evidence="6 7">
    <name type="scientific">Aspergillus sclerotioniger CBS 115572</name>
    <dbReference type="NCBI Taxonomy" id="1450535"/>
    <lineage>
        <taxon>Eukaryota</taxon>
        <taxon>Fungi</taxon>
        <taxon>Dikarya</taxon>
        <taxon>Ascomycota</taxon>
        <taxon>Pezizomycotina</taxon>
        <taxon>Eurotiomycetes</taxon>
        <taxon>Eurotiomycetidae</taxon>
        <taxon>Eurotiales</taxon>
        <taxon>Aspergillaceae</taxon>
        <taxon>Aspergillus</taxon>
        <taxon>Aspergillus subgen. Circumdati</taxon>
    </lineage>
</organism>
<dbReference type="Proteomes" id="UP000246702">
    <property type="component" value="Unassembled WGS sequence"/>
</dbReference>
<dbReference type="Gene3D" id="2.30.29.30">
    <property type="entry name" value="Pleckstrin-homology domain (PH domain)/Phosphotyrosine-binding domain (PTB)"/>
    <property type="match status" value="1"/>
</dbReference>
<feature type="region of interest" description="Disordered" evidence="4">
    <location>
        <begin position="397"/>
        <end position="493"/>
    </location>
</feature>
<evidence type="ECO:0000256" key="2">
    <source>
        <dbReference type="ARBA" id="ARBA00037550"/>
    </source>
</evidence>
<feature type="compositionally biased region" description="Acidic residues" evidence="4">
    <location>
        <begin position="483"/>
        <end position="493"/>
    </location>
</feature>
<dbReference type="InterPro" id="IPR011993">
    <property type="entry name" value="PH-like_dom_sf"/>
</dbReference>